<name>A0A6J4K7B5_9PSEU</name>
<feature type="non-terminal residue" evidence="2">
    <location>
        <position position="1"/>
    </location>
</feature>
<evidence type="ECO:0000313" key="2">
    <source>
        <dbReference type="EMBL" id="CAA9296951.1"/>
    </source>
</evidence>
<organism evidence="2">
    <name type="scientific">uncultured Actinomycetospora sp</name>
    <dbReference type="NCBI Taxonomy" id="1135996"/>
    <lineage>
        <taxon>Bacteria</taxon>
        <taxon>Bacillati</taxon>
        <taxon>Actinomycetota</taxon>
        <taxon>Actinomycetes</taxon>
        <taxon>Pseudonocardiales</taxon>
        <taxon>Pseudonocardiaceae</taxon>
        <taxon>Actinomycetospora</taxon>
        <taxon>environmental samples</taxon>
    </lineage>
</organism>
<proteinExistence type="predicted"/>
<feature type="compositionally biased region" description="Low complexity" evidence="1">
    <location>
        <begin position="1"/>
        <end position="12"/>
    </location>
</feature>
<dbReference type="AlphaFoldDB" id="A0A6J4K7B5"/>
<reference evidence="2" key="1">
    <citation type="submission" date="2020-02" db="EMBL/GenBank/DDBJ databases">
        <authorList>
            <person name="Meier V. D."/>
        </authorList>
    </citation>
    <scope>NUCLEOTIDE SEQUENCE</scope>
    <source>
        <strain evidence="2">AVDCRST_MAG54</strain>
    </source>
</reference>
<feature type="region of interest" description="Disordered" evidence="1">
    <location>
        <begin position="1"/>
        <end position="44"/>
    </location>
</feature>
<feature type="non-terminal residue" evidence="2">
    <location>
        <position position="44"/>
    </location>
</feature>
<protein>
    <submittedName>
        <fullName evidence="2">Uncharacterized protein</fullName>
    </submittedName>
</protein>
<sequence length="44" mass="4449">GARRPAGAGASAVDLRGRPGRARDGTGAAVRRRGPRPAPPPLHL</sequence>
<accession>A0A6J4K7B5</accession>
<gene>
    <name evidence="2" type="ORF">AVDCRST_MAG54-4930</name>
</gene>
<feature type="compositionally biased region" description="Basic and acidic residues" evidence="1">
    <location>
        <begin position="15"/>
        <end position="24"/>
    </location>
</feature>
<evidence type="ECO:0000256" key="1">
    <source>
        <dbReference type="SAM" id="MobiDB-lite"/>
    </source>
</evidence>
<dbReference type="EMBL" id="CADCTH010000623">
    <property type="protein sequence ID" value="CAA9296951.1"/>
    <property type="molecule type" value="Genomic_DNA"/>
</dbReference>